<dbReference type="Gene3D" id="3.10.28.10">
    <property type="entry name" value="Homing endonucleases"/>
    <property type="match status" value="1"/>
</dbReference>
<evidence type="ECO:0000259" key="1">
    <source>
        <dbReference type="Pfam" id="PF00961"/>
    </source>
</evidence>
<dbReference type="AlphaFoldDB" id="A0A831YDP5"/>
<reference evidence="2" key="1">
    <citation type="journal article" date="2020" name="mSystems">
        <title>Genome- and Community-Level Interaction Insights into Carbon Utilization and Element Cycling Functions of Hydrothermarchaeota in Hydrothermal Sediment.</title>
        <authorList>
            <person name="Zhou Z."/>
            <person name="Liu Y."/>
            <person name="Xu W."/>
            <person name="Pan J."/>
            <person name="Luo Z.H."/>
            <person name="Li M."/>
        </authorList>
    </citation>
    <scope>NUCLEOTIDE SEQUENCE [LARGE SCALE GENOMIC DNA]</scope>
    <source>
        <strain evidence="2">SpSt-1257</strain>
    </source>
</reference>
<feature type="domain" description="Homing endonuclease LAGLIDADG" evidence="1">
    <location>
        <begin position="11"/>
        <end position="79"/>
    </location>
</feature>
<dbReference type="EMBL" id="DSFC01000237">
    <property type="protein sequence ID" value="HEV09564.1"/>
    <property type="molecule type" value="Genomic_DNA"/>
</dbReference>
<dbReference type="InterPro" id="IPR027434">
    <property type="entry name" value="Homing_endonucl"/>
</dbReference>
<evidence type="ECO:0000313" key="2">
    <source>
        <dbReference type="EMBL" id="HEV09564.1"/>
    </source>
</evidence>
<sequence length="141" mass="16499">MNIDGWKLFYIAGLFDCGGKASLRKDGRTQTSIFVHVTIKAKTVEPLNMIKEIFGGSIRRNKNNAYLIITHRKARTFLKTIREFTVCSQPEIDEILKIYELRFDNQHEAWRKKKAIKDIVKKLKKSKIYHGRNSVRKFIEG</sequence>
<accession>A0A831YDP5</accession>
<dbReference type="Pfam" id="PF00961">
    <property type="entry name" value="LAGLIDADG_1"/>
    <property type="match status" value="1"/>
</dbReference>
<dbReference type="Proteomes" id="UP000885621">
    <property type="component" value="Unassembled WGS sequence"/>
</dbReference>
<name>A0A831YDP5_9AQUI</name>
<comment type="caution">
    <text evidence="2">The sequence shown here is derived from an EMBL/GenBank/DDBJ whole genome shotgun (WGS) entry which is preliminary data.</text>
</comment>
<dbReference type="GO" id="GO:0004519">
    <property type="term" value="F:endonuclease activity"/>
    <property type="evidence" value="ECO:0007669"/>
    <property type="project" value="InterPro"/>
</dbReference>
<protein>
    <recommendedName>
        <fullName evidence="1">Homing endonuclease LAGLIDADG domain-containing protein</fullName>
    </recommendedName>
</protein>
<gene>
    <name evidence="2" type="ORF">ENO34_04100</name>
</gene>
<organism evidence="2">
    <name type="scientific">Sulfurihydrogenibium azorense</name>
    <dbReference type="NCBI Taxonomy" id="309806"/>
    <lineage>
        <taxon>Bacteria</taxon>
        <taxon>Pseudomonadati</taxon>
        <taxon>Aquificota</taxon>
        <taxon>Aquificia</taxon>
        <taxon>Aquificales</taxon>
        <taxon>Hydrogenothermaceae</taxon>
        <taxon>Sulfurihydrogenibium</taxon>
    </lineage>
</organism>
<proteinExistence type="predicted"/>
<dbReference type="SUPFAM" id="SSF55608">
    <property type="entry name" value="Homing endonucleases"/>
    <property type="match status" value="1"/>
</dbReference>
<dbReference type="InterPro" id="IPR004860">
    <property type="entry name" value="LAGLIDADG_dom"/>
</dbReference>